<evidence type="ECO:0000256" key="8">
    <source>
        <dbReference type="ARBA" id="ARBA00022848"/>
    </source>
</evidence>
<dbReference type="GO" id="GO:0005789">
    <property type="term" value="C:endoplasmic reticulum membrane"/>
    <property type="evidence" value="ECO:0007669"/>
    <property type="project" value="UniProtKB-SubCell"/>
</dbReference>
<evidence type="ECO:0000256" key="11">
    <source>
        <dbReference type="ARBA" id="ARBA00023033"/>
    </source>
</evidence>
<evidence type="ECO:0000256" key="3">
    <source>
        <dbReference type="ARBA" id="ARBA00004406"/>
    </source>
</evidence>
<keyword evidence="10 13" id="KW-0408">Iron</keyword>
<keyword evidence="11 14" id="KW-0503">Monooxygenase</keyword>
<evidence type="ECO:0000256" key="13">
    <source>
        <dbReference type="PIRSR" id="PIRSR602401-1"/>
    </source>
</evidence>
<dbReference type="InterPro" id="IPR002401">
    <property type="entry name" value="Cyt_P450_E_grp-I"/>
</dbReference>
<evidence type="ECO:0000256" key="2">
    <source>
        <dbReference type="ARBA" id="ARBA00004174"/>
    </source>
</evidence>
<keyword evidence="9 14" id="KW-0560">Oxidoreductase</keyword>
<comment type="cofactor">
    <cofactor evidence="1 13">
        <name>heme</name>
        <dbReference type="ChEBI" id="CHEBI:30413"/>
    </cofactor>
</comment>
<dbReference type="InterPro" id="IPR001128">
    <property type="entry name" value="Cyt_P450"/>
</dbReference>
<dbReference type="GO" id="GO:0046701">
    <property type="term" value="P:insecticide catabolic process"/>
    <property type="evidence" value="ECO:0007669"/>
    <property type="project" value="TreeGrafter"/>
</dbReference>
<feature type="binding site" description="axial binding residue" evidence="13">
    <location>
        <position position="449"/>
    </location>
    <ligand>
        <name>heme</name>
        <dbReference type="ChEBI" id="CHEBI:30413"/>
    </ligand>
    <ligandPart>
        <name>Fe</name>
        <dbReference type="ChEBI" id="CHEBI:18248"/>
    </ligandPart>
</feature>
<evidence type="ECO:0000256" key="6">
    <source>
        <dbReference type="ARBA" id="ARBA00022723"/>
    </source>
</evidence>
<evidence type="ECO:0000256" key="14">
    <source>
        <dbReference type="RuleBase" id="RU000461"/>
    </source>
</evidence>
<evidence type="ECO:0000313" key="16">
    <source>
        <dbReference type="EMBL" id="NBJ58952.1"/>
    </source>
</evidence>
<sequence>MFVLEVIFGLVACIVVFLWWWQRSARIYWEKNGVSYISGPPLIGALKDVILFRKSFGELFMDLYNHKEFKYDPITGVYFFHKPSLIIRHPEIIKNILVKDFQNFVDRGISSDPHEDGIGRENLFAAKGSRWKYIRMKISPVFTSGKLKNLFLLMLDVAKALDQKLSTEVGKEPKQYEMKELASLFTTDTISICAFGVEANSLNNPQAEFRLHAHRAMSFNWRRAMEFTGCFLLPELATILRFALFSKETNQFMRSTIHYVMEERIKSGTKRNDLIDTLIMMKETDGDLFKGDTLVAQAAIFLIAGYETSSSAIAFTLFELARHPEVQEKLRKEVRAYAEKYGSLQYETINEMEYLHMVMKESLRLYPSLPFLDRVCVPVDGKKSYSLEPYHKFEIPRGMPIYIPVSPIHRDPKNYTDPDKFIPERFSAENKDSIDQYNYLSFGIGPRNCIGSRFGYFQVKLALFTIIKDYKVEVCEKTPTKIVFNPKSLIVQSLDPIYLNLNRI</sequence>
<keyword evidence="8" id="KW-0492">Microsome</keyword>
<dbReference type="InterPro" id="IPR050476">
    <property type="entry name" value="Insect_CytP450_Detox"/>
</dbReference>
<evidence type="ECO:0000256" key="9">
    <source>
        <dbReference type="ARBA" id="ARBA00023002"/>
    </source>
</evidence>
<evidence type="ECO:0000256" key="7">
    <source>
        <dbReference type="ARBA" id="ARBA00022824"/>
    </source>
</evidence>
<dbReference type="InterPro" id="IPR036396">
    <property type="entry name" value="Cyt_P450_sf"/>
</dbReference>
<organism evidence="16">
    <name type="scientific">Phlebotomus kandelakii</name>
    <dbReference type="NCBI Taxonomy" id="1109342"/>
    <lineage>
        <taxon>Eukaryota</taxon>
        <taxon>Metazoa</taxon>
        <taxon>Ecdysozoa</taxon>
        <taxon>Arthropoda</taxon>
        <taxon>Hexapoda</taxon>
        <taxon>Insecta</taxon>
        <taxon>Pterygota</taxon>
        <taxon>Neoptera</taxon>
        <taxon>Endopterygota</taxon>
        <taxon>Diptera</taxon>
        <taxon>Nematocera</taxon>
        <taxon>Psychodoidea</taxon>
        <taxon>Psychodidae</taxon>
        <taxon>Phlebotomus</taxon>
        <taxon>Larroussius</taxon>
    </lineage>
</organism>
<evidence type="ECO:0000256" key="4">
    <source>
        <dbReference type="ARBA" id="ARBA00010617"/>
    </source>
</evidence>
<comment type="similarity">
    <text evidence="4 14">Belongs to the cytochrome P450 family.</text>
</comment>
<dbReference type="GO" id="GO:0016705">
    <property type="term" value="F:oxidoreductase activity, acting on paired donors, with incorporation or reduction of molecular oxygen"/>
    <property type="evidence" value="ECO:0007669"/>
    <property type="project" value="InterPro"/>
</dbReference>
<dbReference type="AlphaFoldDB" id="A0A6B2E8P4"/>
<dbReference type="PROSITE" id="PS00086">
    <property type="entry name" value="CYTOCHROME_P450"/>
    <property type="match status" value="1"/>
</dbReference>
<dbReference type="GO" id="GO:0004497">
    <property type="term" value="F:monooxygenase activity"/>
    <property type="evidence" value="ECO:0007669"/>
    <property type="project" value="UniProtKB-KW"/>
</dbReference>
<keyword evidence="15" id="KW-0812">Transmembrane</keyword>
<dbReference type="GO" id="GO:0046680">
    <property type="term" value="P:response to DDT"/>
    <property type="evidence" value="ECO:0007669"/>
    <property type="project" value="TreeGrafter"/>
</dbReference>
<evidence type="ECO:0000256" key="5">
    <source>
        <dbReference type="ARBA" id="ARBA00022617"/>
    </source>
</evidence>
<evidence type="ECO:0000256" key="12">
    <source>
        <dbReference type="ARBA" id="ARBA00023136"/>
    </source>
</evidence>
<dbReference type="SUPFAM" id="SSF48264">
    <property type="entry name" value="Cytochrome P450"/>
    <property type="match status" value="1"/>
</dbReference>
<dbReference type="CDD" id="cd11056">
    <property type="entry name" value="CYP6-like"/>
    <property type="match status" value="1"/>
</dbReference>
<keyword evidence="5 13" id="KW-0349">Heme</keyword>
<dbReference type="PRINTS" id="PR00463">
    <property type="entry name" value="EP450I"/>
</dbReference>
<evidence type="ECO:0000256" key="15">
    <source>
        <dbReference type="SAM" id="Phobius"/>
    </source>
</evidence>
<evidence type="ECO:0000256" key="10">
    <source>
        <dbReference type="ARBA" id="ARBA00023004"/>
    </source>
</evidence>
<dbReference type="EMBL" id="GIFK01001249">
    <property type="protein sequence ID" value="NBJ58952.1"/>
    <property type="molecule type" value="Transcribed_RNA"/>
</dbReference>
<keyword evidence="7" id="KW-0256">Endoplasmic reticulum</keyword>
<feature type="transmembrane region" description="Helical" evidence="15">
    <location>
        <begin position="6"/>
        <end position="21"/>
    </location>
</feature>
<dbReference type="GO" id="GO:0020037">
    <property type="term" value="F:heme binding"/>
    <property type="evidence" value="ECO:0007669"/>
    <property type="project" value="InterPro"/>
</dbReference>
<proteinExistence type="inferred from homology"/>
<dbReference type="PANTHER" id="PTHR24292">
    <property type="entry name" value="CYTOCHROME P450"/>
    <property type="match status" value="1"/>
</dbReference>
<accession>A0A6B2E8P4</accession>
<reference evidence="16" key="1">
    <citation type="submission" date="2019-10" db="EMBL/GenBank/DDBJ databases">
        <title>Short sand fly seasons in Tbilisi, Georgia, hinder development of host immunity to saliva of the visceral leishmaniasis vector Phlebotomus kandelakii.</title>
        <authorList>
            <person name="Oliveira F."/>
            <person name="Giorgobiani E."/>
            <person name="Guimaraes-Costa A.B."/>
            <person name="Abdeladhim M."/>
            <person name="Oristian J."/>
            <person name="Tskhvaradze L."/>
            <person name="Tsertsvadze N."/>
            <person name="Zakalashvili M."/>
            <person name="Valenzuela J.G."/>
            <person name="Kamhawi S."/>
        </authorList>
    </citation>
    <scope>NUCLEOTIDE SEQUENCE</scope>
    <source>
        <strain evidence="16">Wild-capture in Tbilisi</strain>
        <tissue evidence="16">Salivary glands</tissue>
    </source>
</reference>
<keyword evidence="12 15" id="KW-0472">Membrane</keyword>
<dbReference type="FunFam" id="1.10.630.10:FF:000042">
    <property type="entry name" value="Cytochrome P450"/>
    <property type="match status" value="1"/>
</dbReference>
<dbReference type="GO" id="GO:0005506">
    <property type="term" value="F:iron ion binding"/>
    <property type="evidence" value="ECO:0007669"/>
    <property type="project" value="InterPro"/>
</dbReference>
<keyword evidence="6 13" id="KW-0479">Metal-binding</keyword>
<dbReference type="Pfam" id="PF00067">
    <property type="entry name" value="p450"/>
    <property type="match status" value="1"/>
</dbReference>
<comment type="subcellular location">
    <subcellularLocation>
        <location evidence="3">Endoplasmic reticulum membrane</location>
        <topology evidence="3">Peripheral membrane protein</topology>
    </subcellularLocation>
    <subcellularLocation>
        <location evidence="2">Microsome membrane</location>
        <topology evidence="2">Peripheral membrane protein</topology>
    </subcellularLocation>
</comment>
<dbReference type="PANTHER" id="PTHR24292:SF45">
    <property type="entry name" value="CYTOCHROME P450 6G1-RELATED"/>
    <property type="match status" value="1"/>
</dbReference>
<name>A0A6B2E8P4_9DIPT</name>
<dbReference type="PRINTS" id="PR00385">
    <property type="entry name" value="P450"/>
</dbReference>
<keyword evidence="15" id="KW-1133">Transmembrane helix</keyword>
<protein>
    <submittedName>
        <fullName evidence="16">Putative cytochrome p450 6g1-like protein</fullName>
    </submittedName>
</protein>
<dbReference type="InterPro" id="IPR017972">
    <property type="entry name" value="Cyt_P450_CS"/>
</dbReference>
<dbReference type="Gene3D" id="1.10.630.10">
    <property type="entry name" value="Cytochrome P450"/>
    <property type="match status" value="1"/>
</dbReference>
<evidence type="ECO:0000256" key="1">
    <source>
        <dbReference type="ARBA" id="ARBA00001971"/>
    </source>
</evidence>